<dbReference type="EC" id="1.13.-.-" evidence="7"/>
<dbReference type="Proteomes" id="UP001596422">
    <property type="component" value="Unassembled WGS sequence"/>
</dbReference>
<evidence type="ECO:0000256" key="5">
    <source>
        <dbReference type="ARBA" id="ARBA00023002"/>
    </source>
</evidence>
<dbReference type="InterPro" id="IPR014436">
    <property type="entry name" value="Extradiol_dOase_DODA"/>
</dbReference>
<dbReference type="GO" id="GO:0051213">
    <property type="term" value="F:dioxygenase activity"/>
    <property type="evidence" value="ECO:0007669"/>
    <property type="project" value="UniProtKB-KW"/>
</dbReference>
<keyword evidence="5 7" id="KW-0560">Oxidoreductase</keyword>
<evidence type="ECO:0000256" key="2">
    <source>
        <dbReference type="ARBA" id="ARBA00007581"/>
    </source>
</evidence>
<feature type="domain" description="Extradiol ring-cleavage dioxygenase class III enzyme subunit B" evidence="6">
    <location>
        <begin position="10"/>
        <end position="253"/>
    </location>
</feature>
<gene>
    <name evidence="7" type="ORF">ACFQDL_23115</name>
</gene>
<keyword evidence="4" id="KW-0862">Zinc</keyword>
<keyword evidence="7" id="KW-0223">Dioxygenase</keyword>
<evidence type="ECO:0000256" key="3">
    <source>
        <dbReference type="ARBA" id="ARBA00022723"/>
    </source>
</evidence>
<dbReference type="SUPFAM" id="SSF53213">
    <property type="entry name" value="LigB-like"/>
    <property type="match status" value="1"/>
</dbReference>
<protein>
    <submittedName>
        <fullName evidence="7">DODA-type extradiol aromatic ring-opening family dioxygenase</fullName>
        <ecNumber evidence="7">1.13.-.-</ecNumber>
    </submittedName>
</protein>
<dbReference type="EMBL" id="JBHSWE010000001">
    <property type="protein sequence ID" value="MFC6672638.1"/>
    <property type="molecule type" value="Genomic_DNA"/>
</dbReference>
<comment type="caution">
    <text evidence="7">The sequence shown here is derived from an EMBL/GenBank/DDBJ whole genome shotgun (WGS) entry which is preliminary data.</text>
</comment>
<dbReference type="RefSeq" id="WP_379911066.1">
    <property type="nucleotide sequence ID" value="NZ_JBHSWE010000001.1"/>
</dbReference>
<evidence type="ECO:0000313" key="7">
    <source>
        <dbReference type="EMBL" id="MFC6672638.1"/>
    </source>
</evidence>
<evidence type="ECO:0000256" key="1">
    <source>
        <dbReference type="ARBA" id="ARBA00001947"/>
    </source>
</evidence>
<evidence type="ECO:0000313" key="8">
    <source>
        <dbReference type="Proteomes" id="UP001596422"/>
    </source>
</evidence>
<reference evidence="8" key="1">
    <citation type="journal article" date="2019" name="Int. J. Syst. Evol. Microbiol.">
        <title>The Global Catalogue of Microorganisms (GCM) 10K type strain sequencing project: providing services to taxonomists for standard genome sequencing and annotation.</title>
        <authorList>
            <consortium name="The Broad Institute Genomics Platform"/>
            <consortium name="The Broad Institute Genome Sequencing Center for Infectious Disease"/>
            <person name="Wu L."/>
            <person name="Ma J."/>
        </authorList>
    </citation>
    <scope>NUCLEOTIDE SEQUENCE [LARGE SCALE GENOMIC DNA]</scope>
    <source>
        <strain evidence="8">NBRC 111756</strain>
    </source>
</reference>
<dbReference type="InterPro" id="IPR004183">
    <property type="entry name" value="Xdiol_dOase_suB"/>
</dbReference>
<dbReference type="Pfam" id="PF02900">
    <property type="entry name" value="LigB"/>
    <property type="match status" value="1"/>
</dbReference>
<dbReference type="PIRSF" id="PIRSF006157">
    <property type="entry name" value="Doxgns_DODA"/>
    <property type="match status" value="1"/>
</dbReference>
<sequence>MNSNRTDILFLSHGGGPMPLLDDPGHREMVASLKAVAGRLRKPSAILLISAHWEERVPTITAGASPGLIYDYYGFPPESYRIQYPCPGDPELAQQVFRVLNDAGISAQLDEQRGFDHGMFVPLKLMYPDADIPCVQLSLMSNLDAEAHLSVGRALQGLDCDNLLVIGSGFSFHNMQAFFAPDSPQIRARNQAFEDWLLETCANPALDEAERSRRFSRWQEAPHARFCHPREEHLLPLHVCYGLAGRACDDHWSVSVLNKQSGMFYWSRQRP</sequence>
<proteinExistence type="inferred from homology"/>
<name>A0ABW2A594_9GAMM</name>
<keyword evidence="8" id="KW-1185">Reference proteome</keyword>
<comment type="similarity">
    <text evidence="2">Belongs to the DODA-type extradiol aromatic ring-opening dioxygenase family.</text>
</comment>
<dbReference type="PANTHER" id="PTHR30096">
    <property type="entry name" value="4,5-DOPA DIOXYGENASE EXTRADIOL-LIKE PROTEIN"/>
    <property type="match status" value="1"/>
</dbReference>
<keyword evidence="3" id="KW-0479">Metal-binding</keyword>
<comment type="cofactor">
    <cofactor evidence="1">
        <name>Zn(2+)</name>
        <dbReference type="ChEBI" id="CHEBI:29105"/>
    </cofactor>
</comment>
<dbReference type="CDD" id="cd07363">
    <property type="entry name" value="45_DOPA_Dioxygenase"/>
    <property type="match status" value="1"/>
</dbReference>
<evidence type="ECO:0000256" key="4">
    <source>
        <dbReference type="ARBA" id="ARBA00022833"/>
    </source>
</evidence>
<organism evidence="7 8">
    <name type="scientific">Marinobacterium aestuariivivens</name>
    <dbReference type="NCBI Taxonomy" id="1698799"/>
    <lineage>
        <taxon>Bacteria</taxon>
        <taxon>Pseudomonadati</taxon>
        <taxon>Pseudomonadota</taxon>
        <taxon>Gammaproteobacteria</taxon>
        <taxon>Oceanospirillales</taxon>
        <taxon>Oceanospirillaceae</taxon>
        <taxon>Marinobacterium</taxon>
    </lineage>
</organism>
<dbReference type="PANTHER" id="PTHR30096:SF0">
    <property type="entry name" value="4,5-DOPA DIOXYGENASE EXTRADIOL-LIKE PROTEIN"/>
    <property type="match status" value="1"/>
</dbReference>
<accession>A0ABW2A594</accession>
<evidence type="ECO:0000259" key="6">
    <source>
        <dbReference type="Pfam" id="PF02900"/>
    </source>
</evidence>
<dbReference type="Gene3D" id="3.40.830.10">
    <property type="entry name" value="LigB-like"/>
    <property type="match status" value="1"/>
</dbReference>